<dbReference type="GO" id="GO:0005886">
    <property type="term" value="C:plasma membrane"/>
    <property type="evidence" value="ECO:0007669"/>
    <property type="project" value="UniProtKB-SubCell"/>
</dbReference>
<feature type="transmembrane region" description="Helical" evidence="6">
    <location>
        <begin position="95"/>
        <end position="116"/>
    </location>
</feature>
<proteinExistence type="inferred from homology"/>
<dbReference type="AlphaFoldDB" id="A0A8W8MQX8"/>
<feature type="transmembrane region" description="Helical" evidence="6">
    <location>
        <begin position="392"/>
        <end position="418"/>
    </location>
</feature>
<evidence type="ECO:0000256" key="2">
    <source>
        <dbReference type="ARBA" id="ARBA00007168"/>
    </source>
</evidence>
<keyword evidence="3 6" id="KW-0812">Transmembrane</keyword>
<sequence>MGCFGESHRVAPYKNSELVLPHLGCEIKRKKVYFVKNSSFPDIMRFVIEFSQHCDITRDFCFSHRCLCFNKVRQGSGDAAPEFCGPLQKRSCRDVVCLLVFVCMLGGTGYGTYLAFYLGDPDRLIYGVDSWGNVCGQRNGRIEGVSRSGEDCSDRRNLFFYDKSIFVNYIPGSHVSVDTVAVCVKSCPTKSQTNVADLQTFFNDTGTSLCWYDIPRDSFFDGNSNGLDKCPNLPIEAQESFLFRCIPKSFNQPFEILTGAINDILNKIDPNFTEKCVSDLQKTWQEICYLSATALGVSMSIVILLRFIAGIVIWLMVLLLGMGSVVGTALCWYHYYELKGDSSQEEERNWLIGSIVATVVMVIVILVLLVMRKRIGLVVQLFKEAGHVVSSVPFLLLLPLWTIICFLGFLALVSYIFLAMESAGQINISNTTGFVSFEKDQPLKIFRWYHLIASVWILQFILACERIVMAGAVAIWYFQRDSGMPVFPILLSIRRLVRYHLGSAAFGSFIITLLVVVNWILGFIHKRVKNSTGSVGDFLMKCLRCCFWCFENAIRFINSNAYIEIAIIGEGFCSSAQRALKIIVSNSLRLAAINSIGDFTLFLGKVGTVAVVAVVGIEILATRSDVIYPWLPISLSCIIAFIIASCLIGVYELCIDTIFICFCEDCERNDGVEKPYYMSTGLLKFVTGAHSAKNIEVKRIHLKTEAT</sequence>
<protein>
    <recommendedName>
        <fullName evidence="6">Choline transporter-like protein</fullName>
    </recommendedName>
</protein>
<evidence type="ECO:0000256" key="6">
    <source>
        <dbReference type="RuleBase" id="RU368066"/>
    </source>
</evidence>
<comment type="similarity">
    <text evidence="2 6">Belongs to the CTL (choline transporter-like) family.</text>
</comment>
<feature type="transmembrane region" description="Helical" evidence="6">
    <location>
        <begin position="312"/>
        <end position="335"/>
    </location>
</feature>
<dbReference type="PANTHER" id="PTHR12385:SF96">
    <property type="entry name" value="CHOLINE TRANSPORTER-LIKE PROTEIN"/>
    <property type="match status" value="1"/>
</dbReference>
<name>A0A8W8MQX8_MAGGI</name>
<feature type="transmembrane region" description="Helical" evidence="6">
    <location>
        <begin position="350"/>
        <end position="371"/>
    </location>
</feature>
<feature type="transmembrane region" description="Helical" evidence="6">
    <location>
        <begin position="448"/>
        <end position="478"/>
    </location>
</feature>
<evidence type="ECO:0000256" key="5">
    <source>
        <dbReference type="ARBA" id="ARBA00023136"/>
    </source>
</evidence>
<dbReference type="InterPro" id="IPR007603">
    <property type="entry name" value="Choline_transptr-like"/>
</dbReference>
<feature type="transmembrane region" description="Helical" evidence="6">
    <location>
        <begin position="627"/>
        <end position="651"/>
    </location>
</feature>
<comment type="subcellular location">
    <subcellularLocation>
        <location evidence="6">Cell membrane</location>
        <topology evidence="6">Multi-pass membrane protein</topology>
    </subcellularLocation>
    <subcellularLocation>
        <location evidence="1">Membrane</location>
        <topology evidence="1">Multi-pass membrane protein</topology>
    </subcellularLocation>
</comment>
<keyword evidence="8" id="KW-1185">Reference proteome</keyword>
<feature type="transmembrane region" description="Helical" evidence="6">
    <location>
        <begin position="599"/>
        <end position="620"/>
    </location>
</feature>
<accession>A0A8W8MQX8</accession>
<feature type="transmembrane region" description="Helical" evidence="6">
    <location>
        <begin position="287"/>
        <end position="305"/>
    </location>
</feature>
<keyword evidence="5 6" id="KW-0472">Membrane</keyword>
<comment type="function">
    <text evidence="6">Choline transporter.</text>
</comment>
<dbReference type="Pfam" id="PF04515">
    <property type="entry name" value="Choline_transpo"/>
    <property type="match status" value="1"/>
</dbReference>
<dbReference type="EnsemblMetazoa" id="G3565.3">
    <property type="protein sequence ID" value="G3565.3:cds"/>
    <property type="gene ID" value="G3565"/>
</dbReference>
<evidence type="ECO:0000256" key="3">
    <source>
        <dbReference type="ARBA" id="ARBA00022692"/>
    </source>
</evidence>
<feature type="transmembrane region" description="Helical" evidence="6">
    <location>
        <begin position="499"/>
        <end position="521"/>
    </location>
</feature>
<evidence type="ECO:0000313" key="7">
    <source>
        <dbReference type="EnsemblMetazoa" id="G3565.3:cds"/>
    </source>
</evidence>
<evidence type="ECO:0000256" key="4">
    <source>
        <dbReference type="ARBA" id="ARBA00022989"/>
    </source>
</evidence>
<evidence type="ECO:0000256" key="1">
    <source>
        <dbReference type="ARBA" id="ARBA00004141"/>
    </source>
</evidence>
<keyword evidence="4 6" id="KW-1133">Transmembrane helix</keyword>
<dbReference type="GO" id="GO:0022857">
    <property type="term" value="F:transmembrane transporter activity"/>
    <property type="evidence" value="ECO:0007669"/>
    <property type="project" value="UniProtKB-UniRule"/>
</dbReference>
<evidence type="ECO:0000313" key="8">
    <source>
        <dbReference type="Proteomes" id="UP000005408"/>
    </source>
</evidence>
<reference evidence="7" key="1">
    <citation type="submission" date="2022-08" db="UniProtKB">
        <authorList>
            <consortium name="EnsemblMetazoa"/>
        </authorList>
    </citation>
    <scope>IDENTIFICATION</scope>
    <source>
        <strain evidence="7">05x7-T-G4-1.051#20</strain>
    </source>
</reference>
<dbReference type="PANTHER" id="PTHR12385">
    <property type="entry name" value="CHOLINE TRANSPORTER-LIKE (SLC FAMILY 44)"/>
    <property type="match status" value="1"/>
</dbReference>
<dbReference type="Proteomes" id="UP000005408">
    <property type="component" value="Unassembled WGS sequence"/>
</dbReference>
<organism evidence="7 8">
    <name type="scientific">Magallana gigas</name>
    <name type="common">Pacific oyster</name>
    <name type="synonym">Crassostrea gigas</name>
    <dbReference type="NCBI Taxonomy" id="29159"/>
    <lineage>
        <taxon>Eukaryota</taxon>
        <taxon>Metazoa</taxon>
        <taxon>Spiralia</taxon>
        <taxon>Lophotrochozoa</taxon>
        <taxon>Mollusca</taxon>
        <taxon>Bivalvia</taxon>
        <taxon>Autobranchia</taxon>
        <taxon>Pteriomorphia</taxon>
        <taxon>Ostreida</taxon>
        <taxon>Ostreoidea</taxon>
        <taxon>Ostreidae</taxon>
        <taxon>Magallana</taxon>
    </lineage>
</organism>